<dbReference type="KEGG" id="cmax:111478313"/>
<accession>A0A6J1ITN5</accession>
<evidence type="ECO:0000313" key="3">
    <source>
        <dbReference type="RefSeq" id="XP_022978279.1"/>
    </source>
</evidence>
<dbReference type="GeneID" id="111478313"/>
<dbReference type="PANTHER" id="PTHR47841:SF7">
    <property type="entry name" value="CYSTEINE_HISTIDINE-RICH C1 DOMAIN PROTEIN"/>
    <property type="match status" value="1"/>
</dbReference>
<gene>
    <name evidence="3" type="primary">LOC111478313</name>
</gene>
<organism evidence="2 3">
    <name type="scientific">Cucurbita maxima</name>
    <name type="common">Pumpkin</name>
    <name type="synonym">Winter squash</name>
    <dbReference type="NCBI Taxonomy" id="3661"/>
    <lineage>
        <taxon>Eukaryota</taxon>
        <taxon>Viridiplantae</taxon>
        <taxon>Streptophyta</taxon>
        <taxon>Embryophyta</taxon>
        <taxon>Tracheophyta</taxon>
        <taxon>Spermatophyta</taxon>
        <taxon>Magnoliopsida</taxon>
        <taxon>eudicotyledons</taxon>
        <taxon>Gunneridae</taxon>
        <taxon>Pentapetalae</taxon>
        <taxon>rosids</taxon>
        <taxon>fabids</taxon>
        <taxon>Cucurbitales</taxon>
        <taxon>Cucurbitaceae</taxon>
        <taxon>Cucurbiteae</taxon>
        <taxon>Cucurbita</taxon>
    </lineage>
</organism>
<dbReference type="RefSeq" id="XP_022978279.1">
    <property type="nucleotide sequence ID" value="XM_023122511.1"/>
</dbReference>
<proteinExistence type="predicted"/>
<sequence length="223" mass="25023">MADAHPNHPPTMHTSSDYPHELSSFLHRHPLAHMIRNPHVPSRTHRVCDVCCESIHANFYHCKNCHFHVHPLCTHLPSSLRHVIDPNHKLFLHKLSYARCSVCKADCSSLWVYGCSACKVNIHLKCLRKPLGSQEKTNRPSGSRGMHHHPPPPWATWPPPNHGGFPGWGYPNYQIGYPGPVQFAHNNNHPPSLGPMFGSTMFSLVENLAIGAFSDFIFGSVGF</sequence>
<keyword evidence="2" id="KW-1185">Reference proteome</keyword>
<name>A0A6J1ITN5_CUCMA</name>
<reference evidence="3" key="1">
    <citation type="submission" date="2025-08" db="UniProtKB">
        <authorList>
            <consortium name="RefSeq"/>
        </authorList>
    </citation>
    <scope>IDENTIFICATION</scope>
    <source>
        <tissue evidence="3">Young leaves</tissue>
    </source>
</reference>
<dbReference type="Gene3D" id="3.30.60.20">
    <property type="match status" value="1"/>
</dbReference>
<dbReference type="SUPFAM" id="SSF57889">
    <property type="entry name" value="Cysteine-rich domain"/>
    <property type="match status" value="1"/>
</dbReference>
<dbReference type="InterPro" id="IPR046349">
    <property type="entry name" value="C1-like_sf"/>
</dbReference>
<feature type="region of interest" description="Disordered" evidence="1">
    <location>
        <begin position="133"/>
        <end position="153"/>
    </location>
</feature>
<dbReference type="PANTHER" id="PTHR47841">
    <property type="entry name" value="DIACYLGLYCEROL KINASE THETA-LIKE-RELATED"/>
    <property type="match status" value="1"/>
</dbReference>
<dbReference type="AlphaFoldDB" id="A0A6J1ITN5"/>
<dbReference type="Proteomes" id="UP000504608">
    <property type="component" value="Unplaced"/>
</dbReference>
<dbReference type="OrthoDB" id="1877533at2759"/>
<protein>
    <submittedName>
        <fullName evidence="3">Uncharacterized protein LOC111478313</fullName>
    </submittedName>
</protein>
<evidence type="ECO:0000313" key="2">
    <source>
        <dbReference type="Proteomes" id="UP000504608"/>
    </source>
</evidence>
<evidence type="ECO:0000256" key="1">
    <source>
        <dbReference type="SAM" id="MobiDB-lite"/>
    </source>
</evidence>